<dbReference type="OrthoDB" id="146345at2"/>
<accession>A0A1H3LUP9</accession>
<feature type="transmembrane region" description="Helical" evidence="5">
    <location>
        <begin position="44"/>
        <end position="66"/>
    </location>
</feature>
<feature type="transmembrane region" description="Helical" evidence="5">
    <location>
        <begin position="232"/>
        <end position="255"/>
    </location>
</feature>
<dbReference type="InterPro" id="IPR011701">
    <property type="entry name" value="MFS"/>
</dbReference>
<dbReference type="RefSeq" id="WP_091554844.1">
    <property type="nucleotide sequence ID" value="NZ_FNPH01000003.1"/>
</dbReference>
<feature type="transmembrane region" description="Helical" evidence="5">
    <location>
        <begin position="301"/>
        <end position="319"/>
    </location>
</feature>
<comment type="subcellular location">
    <subcellularLocation>
        <location evidence="1">Cell membrane</location>
        <topology evidence="1">Multi-pass membrane protein</topology>
    </subcellularLocation>
</comment>
<feature type="transmembrane region" description="Helical" evidence="5">
    <location>
        <begin position="325"/>
        <end position="346"/>
    </location>
</feature>
<dbReference type="EMBL" id="FNPH01000003">
    <property type="protein sequence ID" value="SDY68086.1"/>
    <property type="molecule type" value="Genomic_DNA"/>
</dbReference>
<dbReference type="PANTHER" id="PTHR11360:SF284">
    <property type="entry name" value="EG:103B4.3 PROTEIN-RELATED"/>
    <property type="match status" value="1"/>
</dbReference>
<dbReference type="CDD" id="cd17355">
    <property type="entry name" value="MFS_YcxA_like"/>
    <property type="match status" value="1"/>
</dbReference>
<feature type="transmembrane region" description="Helical" evidence="5">
    <location>
        <begin position="78"/>
        <end position="95"/>
    </location>
</feature>
<dbReference type="SUPFAM" id="SSF103473">
    <property type="entry name" value="MFS general substrate transporter"/>
    <property type="match status" value="1"/>
</dbReference>
<dbReference type="STRING" id="405436.SAMN05444365_103100"/>
<feature type="transmembrane region" description="Helical" evidence="5">
    <location>
        <begin position="135"/>
        <end position="156"/>
    </location>
</feature>
<feature type="transmembrane region" description="Helical" evidence="5">
    <location>
        <begin position="168"/>
        <end position="187"/>
    </location>
</feature>
<evidence type="ECO:0000313" key="7">
    <source>
        <dbReference type="EMBL" id="SDY68086.1"/>
    </source>
</evidence>
<feature type="transmembrane region" description="Helical" evidence="5">
    <location>
        <begin position="267"/>
        <end position="289"/>
    </location>
</feature>
<dbReference type="Proteomes" id="UP000242415">
    <property type="component" value="Unassembled WGS sequence"/>
</dbReference>
<organism evidence="7 8">
    <name type="scientific">Micromonospora pattaloongensis</name>
    <dbReference type="NCBI Taxonomy" id="405436"/>
    <lineage>
        <taxon>Bacteria</taxon>
        <taxon>Bacillati</taxon>
        <taxon>Actinomycetota</taxon>
        <taxon>Actinomycetes</taxon>
        <taxon>Micromonosporales</taxon>
        <taxon>Micromonosporaceae</taxon>
        <taxon>Micromonospora</taxon>
    </lineage>
</organism>
<keyword evidence="8" id="KW-1185">Reference proteome</keyword>
<feature type="domain" description="Major facilitator superfamily (MFS) profile" evidence="6">
    <location>
        <begin position="11"/>
        <end position="413"/>
    </location>
</feature>
<dbReference type="Pfam" id="PF07690">
    <property type="entry name" value="MFS_1"/>
    <property type="match status" value="1"/>
</dbReference>
<dbReference type="InterPro" id="IPR050327">
    <property type="entry name" value="Proton-linked_MCT"/>
</dbReference>
<evidence type="ECO:0000256" key="5">
    <source>
        <dbReference type="SAM" id="Phobius"/>
    </source>
</evidence>
<evidence type="ECO:0000256" key="3">
    <source>
        <dbReference type="ARBA" id="ARBA00022989"/>
    </source>
</evidence>
<keyword evidence="2 5" id="KW-0812">Transmembrane</keyword>
<feature type="transmembrane region" description="Helical" evidence="5">
    <location>
        <begin position="101"/>
        <end position="123"/>
    </location>
</feature>
<gene>
    <name evidence="7" type="ORF">SAMN05444365_103100</name>
</gene>
<reference evidence="8" key="1">
    <citation type="submission" date="2016-10" db="EMBL/GenBank/DDBJ databases">
        <authorList>
            <person name="Varghese N."/>
            <person name="Submissions S."/>
        </authorList>
    </citation>
    <scope>NUCLEOTIDE SEQUENCE [LARGE SCALE GENOMIC DNA]</scope>
    <source>
        <strain evidence="8">DSM 45245</strain>
    </source>
</reference>
<evidence type="ECO:0000259" key="6">
    <source>
        <dbReference type="PROSITE" id="PS50850"/>
    </source>
</evidence>
<evidence type="ECO:0000256" key="4">
    <source>
        <dbReference type="ARBA" id="ARBA00023136"/>
    </source>
</evidence>
<evidence type="ECO:0000256" key="1">
    <source>
        <dbReference type="ARBA" id="ARBA00004651"/>
    </source>
</evidence>
<name>A0A1H3LUP9_9ACTN</name>
<dbReference type="InterPro" id="IPR036259">
    <property type="entry name" value="MFS_trans_sf"/>
</dbReference>
<proteinExistence type="predicted"/>
<keyword evidence="4 5" id="KW-0472">Membrane</keyword>
<feature type="transmembrane region" description="Helical" evidence="5">
    <location>
        <begin position="386"/>
        <end position="408"/>
    </location>
</feature>
<evidence type="ECO:0000256" key="2">
    <source>
        <dbReference type="ARBA" id="ARBA00022692"/>
    </source>
</evidence>
<dbReference type="GO" id="GO:0022857">
    <property type="term" value="F:transmembrane transporter activity"/>
    <property type="evidence" value="ECO:0007669"/>
    <property type="project" value="InterPro"/>
</dbReference>
<dbReference type="PANTHER" id="PTHR11360">
    <property type="entry name" value="MONOCARBOXYLATE TRANSPORTER"/>
    <property type="match status" value="1"/>
</dbReference>
<dbReference type="InterPro" id="IPR020846">
    <property type="entry name" value="MFS_dom"/>
</dbReference>
<keyword evidence="3 5" id="KW-1133">Transmembrane helix</keyword>
<protein>
    <submittedName>
        <fullName evidence="7">Predicted arabinose efflux permease, MFS family</fullName>
    </submittedName>
</protein>
<evidence type="ECO:0000313" key="8">
    <source>
        <dbReference type="Proteomes" id="UP000242415"/>
    </source>
</evidence>
<dbReference type="GO" id="GO:0005886">
    <property type="term" value="C:plasma membrane"/>
    <property type="evidence" value="ECO:0007669"/>
    <property type="project" value="UniProtKB-SubCell"/>
</dbReference>
<dbReference type="AlphaFoldDB" id="A0A1H3LUP9"/>
<dbReference type="Gene3D" id="1.20.1250.20">
    <property type="entry name" value="MFS general substrate transporter like domains"/>
    <property type="match status" value="2"/>
</dbReference>
<sequence length="433" mass="44839">MSRTRLHPAWIVAAVAFVALVGAAGFRATPAVLIHPLHAEFRWPLGTISAAVSVNLVLFGLTAPFAAALMERFGVRRVVAAALLVVAAGSALTVFMTASWQLILCWGVLVGLGTGSMALSFVATVTGRWFVRRRGLVTGVLTAGSAAGQLVFLPVLATVTGEHGWRTAALIVAGAALAVVPLIWFLLRDHPAELGVTAYGATEPAPPTPHDGRGAAARALGGLAAAARTRPFWLLAGGFAICGATTNGLVGTHFIPAAHDHGMPQTTAAGLLALVGLFDIVGTIASGWLTDRVDSRLLLGAYYALRGASLLVLPSLFAATAEPNMLVFIVFYGLDWVATVPPTVALCREYFGDNGPVVFGWVFASHQIGAAVAATGAGVIRDQLGTYALAWYVAGALSIGAAVLSLLLRRDRGPVSAPVPEPALAGGWRLREP</sequence>
<feature type="transmembrane region" description="Helical" evidence="5">
    <location>
        <begin position="358"/>
        <end position="380"/>
    </location>
</feature>
<dbReference type="PROSITE" id="PS50850">
    <property type="entry name" value="MFS"/>
    <property type="match status" value="1"/>
</dbReference>